<accession>A0A498QH42</accession>
<dbReference type="Pfam" id="PF20568">
    <property type="entry name" value="DUF6777"/>
    <property type="match status" value="1"/>
</dbReference>
<reference evidence="2 3" key="1">
    <citation type="submission" date="2018-09" db="EMBL/GenBank/DDBJ databases">
        <authorList>
            <person name="Tagini F."/>
        </authorList>
    </citation>
    <scope>NUCLEOTIDE SEQUENCE [LARGE SCALE GENOMIC DNA]</scope>
    <source>
        <strain evidence="2 3">MK13</strain>
    </source>
</reference>
<feature type="domain" description="DUF6777" evidence="1">
    <location>
        <begin position="25"/>
        <end position="93"/>
    </location>
</feature>
<dbReference type="Proteomes" id="UP000267289">
    <property type="component" value="Unassembled WGS sequence"/>
</dbReference>
<evidence type="ECO:0000313" key="2">
    <source>
        <dbReference type="EMBL" id="VBA43855.1"/>
    </source>
</evidence>
<dbReference type="EMBL" id="UPHQ01000252">
    <property type="protein sequence ID" value="VBA43855.1"/>
    <property type="molecule type" value="Genomic_DNA"/>
</dbReference>
<dbReference type="OrthoDB" id="4655582at2"/>
<proteinExistence type="predicted"/>
<organism evidence="2 3">
    <name type="scientific">Mycobacterium innocens</name>
    <dbReference type="NCBI Taxonomy" id="2341083"/>
    <lineage>
        <taxon>Bacteria</taxon>
        <taxon>Bacillati</taxon>
        <taxon>Actinomycetota</taxon>
        <taxon>Actinomycetes</taxon>
        <taxon>Mycobacteriales</taxon>
        <taxon>Mycobacteriaceae</taxon>
        <taxon>Mycobacterium</taxon>
    </lineage>
</organism>
<evidence type="ECO:0000259" key="1">
    <source>
        <dbReference type="Pfam" id="PF20568"/>
    </source>
</evidence>
<dbReference type="InterPro" id="IPR046704">
    <property type="entry name" value="DUF6777"/>
</dbReference>
<dbReference type="AlphaFoldDB" id="A0A498QH42"/>
<keyword evidence="3" id="KW-1185">Reference proteome</keyword>
<protein>
    <recommendedName>
        <fullName evidence="1">DUF6777 domain-containing protein</fullName>
    </recommendedName>
</protein>
<gene>
    <name evidence="2" type="ORF">LAUMK13_04715</name>
</gene>
<sequence length="145" mass="14554">MSRACPTVPTNAGRTPTGGQTVVGTVAGNTDGLYGGTLNEGSCDREKQIAFLQANPDKAAAFARVLGITPDQIPDYLHGLTPVVLRHDTRVTNGAAGTALTARPVREANPTGATVATGATVPDEVGVAAITAVTARPTDGGASDC</sequence>
<evidence type="ECO:0000313" key="3">
    <source>
        <dbReference type="Proteomes" id="UP000267289"/>
    </source>
</evidence>
<name>A0A498QH42_9MYCO</name>